<dbReference type="EMBL" id="JAUIZM010000004">
    <property type="protein sequence ID" value="KAK1388979.1"/>
    <property type="molecule type" value="Genomic_DNA"/>
</dbReference>
<dbReference type="GO" id="GO:0005666">
    <property type="term" value="C:RNA polymerase III complex"/>
    <property type="evidence" value="ECO:0007669"/>
    <property type="project" value="UniProtKB-UniRule"/>
</dbReference>
<keyword evidence="5" id="KW-1185">Reference proteome</keyword>
<comment type="function">
    <text evidence="1">DNA-dependent RNA polymerase catalyzes the transcription of DNA into RNA using the four ribonucleoside triphosphates as substrates. Specific core component of RNA polymerase III which synthesizes small RNAs, such as 5S rRNA and tRNAs.</text>
</comment>
<reference evidence="4" key="1">
    <citation type="submission" date="2023-02" db="EMBL/GenBank/DDBJ databases">
        <title>Genome of toxic invasive species Heracleum sosnowskyi carries increased number of genes despite the absence of recent whole-genome duplications.</title>
        <authorList>
            <person name="Schelkunov M."/>
            <person name="Shtratnikova V."/>
            <person name="Makarenko M."/>
            <person name="Klepikova A."/>
            <person name="Omelchenko D."/>
            <person name="Novikova G."/>
            <person name="Obukhova E."/>
            <person name="Bogdanov V."/>
            <person name="Penin A."/>
            <person name="Logacheva M."/>
        </authorList>
    </citation>
    <scope>NUCLEOTIDE SEQUENCE</scope>
    <source>
        <strain evidence="4">Hsosn_3</strain>
        <tissue evidence="4">Leaf</tissue>
    </source>
</reference>
<dbReference type="Pfam" id="PF08221">
    <property type="entry name" value="HTH_9"/>
    <property type="match status" value="1"/>
</dbReference>
<comment type="similarity">
    <text evidence="1">Belongs to the eukaryotic RPC3/POLR3C RNA polymerase subunit family.</text>
</comment>
<comment type="caution">
    <text evidence="4">The sequence shown here is derived from an EMBL/GenBank/DDBJ whole genome shotgun (WGS) entry which is preliminary data.</text>
</comment>
<keyword evidence="2" id="KW-1133">Transmembrane helix</keyword>
<evidence type="ECO:0000313" key="4">
    <source>
        <dbReference type="EMBL" id="KAK1388979.1"/>
    </source>
</evidence>
<dbReference type="Proteomes" id="UP001237642">
    <property type="component" value="Unassembled WGS sequence"/>
</dbReference>
<sequence length="144" mass="15925">MPTTLLQHSIKLAVNIISSYFGDIVAIIQFTVLTKQNVVNSLLVLIQHNCVQTFVTLTVGKFGGAPGILTQYMALFDNIIHHLRFPKFIAIVNVDLGKEEVLSKYAKLKDIASSIPVCLDYVQQPKDLETSFIVSTSFEVIVAT</sequence>
<evidence type="ECO:0000313" key="5">
    <source>
        <dbReference type="Proteomes" id="UP001237642"/>
    </source>
</evidence>
<proteinExistence type="inferred from homology"/>
<comment type="subunit">
    <text evidence="1">Component of the RNA polymerase III (Pol III) complex consisting of 17 subunits.</text>
</comment>
<reference evidence="4" key="2">
    <citation type="submission" date="2023-05" db="EMBL/GenBank/DDBJ databases">
        <authorList>
            <person name="Schelkunov M.I."/>
        </authorList>
    </citation>
    <scope>NUCLEOTIDE SEQUENCE</scope>
    <source>
        <strain evidence="4">Hsosn_3</strain>
        <tissue evidence="4">Leaf</tissue>
    </source>
</reference>
<feature type="domain" description="RNA polymerase III subunit RPC82-related helix-turn-helix" evidence="3">
    <location>
        <begin position="27"/>
        <end position="52"/>
    </location>
</feature>
<dbReference type="AlphaFoldDB" id="A0AAD8IPY8"/>
<keyword evidence="1" id="KW-0804">Transcription</keyword>
<organism evidence="4 5">
    <name type="scientific">Heracleum sosnowskyi</name>
    <dbReference type="NCBI Taxonomy" id="360622"/>
    <lineage>
        <taxon>Eukaryota</taxon>
        <taxon>Viridiplantae</taxon>
        <taxon>Streptophyta</taxon>
        <taxon>Embryophyta</taxon>
        <taxon>Tracheophyta</taxon>
        <taxon>Spermatophyta</taxon>
        <taxon>Magnoliopsida</taxon>
        <taxon>eudicotyledons</taxon>
        <taxon>Gunneridae</taxon>
        <taxon>Pentapetalae</taxon>
        <taxon>asterids</taxon>
        <taxon>campanulids</taxon>
        <taxon>Apiales</taxon>
        <taxon>Apiaceae</taxon>
        <taxon>Apioideae</taxon>
        <taxon>apioid superclade</taxon>
        <taxon>Tordylieae</taxon>
        <taxon>Tordyliinae</taxon>
        <taxon>Heracleum</taxon>
    </lineage>
</organism>
<keyword evidence="1 4" id="KW-0240">DNA-directed RNA polymerase</keyword>
<accession>A0AAD8IPY8</accession>
<evidence type="ECO:0000259" key="3">
    <source>
        <dbReference type="Pfam" id="PF08221"/>
    </source>
</evidence>
<dbReference type="InterPro" id="IPR013197">
    <property type="entry name" value="RNA_pol_III_RPC82-rel_HTH"/>
</dbReference>
<dbReference type="PANTHER" id="PTHR12949">
    <property type="entry name" value="RNA POLYMERASE III DNA DIRECTED -RELATED"/>
    <property type="match status" value="1"/>
</dbReference>
<protein>
    <recommendedName>
        <fullName evidence="1">DNA-directed RNA polymerase III subunit RPC3</fullName>
        <shortName evidence="1">RNA polymerase III subunit C3</shortName>
    </recommendedName>
</protein>
<keyword evidence="1" id="KW-0539">Nucleus</keyword>
<dbReference type="PANTHER" id="PTHR12949:SF0">
    <property type="entry name" value="DNA-DIRECTED RNA POLYMERASE III SUBUNIT RPC3"/>
    <property type="match status" value="1"/>
</dbReference>
<gene>
    <name evidence="4" type="ORF">POM88_017157</name>
</gene>
<dbReference type="InterPro" id="IPR039748">
    <property type="entry name" value="RPC3"/>
</dbReference>
<name>A0AAD8IPY8_9APIA</name>
<feature type="transmembrane region" description="Helical" evidence="2">
    <location>
        <begin position="12"/>
        <end position="33"/>
    </location>
</feature>
<keyword evidence="2" id="KW-0472">Membrane</keyword>
<comment type="subcellular location">
    <subcellularLocation>
        <location evidence="1">Nucleus</location>
    </subcellularLocation>
</comment>
<keyword evidence="2" id="KW-0812">Transmembrane</keyword>
<evidence type="ECO:0000256" key="1">
    <source>
        <dbReference type="RuleBase" id="RU367076"/>
    </source>
</evidence>
<evidence type="ECO:0000256" key="2">
    <source>
        <dbReference type="SAM" id="Phobius"/>
    </source>
</evidence>
<dbReference type="GO" id="GO:0003697">
    <property type="term" value="F:single-stranded DNA binding"/>
    <property type="evidence" value="ECO:0007669"/>
    <property type="project" value="UniProtKB-UniRule"/>
</dbReference>